<name>A0ACB6ZLQ0_THEGA</name>
<reference evidence="1" key="1">
    <citation type="submission" date="2019-10" db="EMBL/GenBank/DDBJ databases">
        <authorList>
            <consortium name="DOE Joint Genome Institute"/>
            <person name="Kuo A."/>
            <person name="Miyauchi S."/>
            <person name="Kiss E."/>
            <person name="Drula E."/>
            <person name="Kohler A."/>
            <person name="Sanchez-Garcia M."/>
            <person name="Andreopoulos B."/>
            <person name="Barry K.W."/>
            <person name="Bonito G."/>
            <person name="Buee M."/>
            <person name="Carver A."/>
            <person name="Chen C."/>
            <person name="Cichocki N."/>
            <person name="Clum A."/>
            <person name="Culley D."/>
            <person name="Crous P.W."/>
            <person name="Fauchery L."/>
            <person name="Girlanda M."/>
            <person name="Hayes R."/>
            <person name="Keri Z."/>
            <person name="Labutti K."/>
            <person name="Lipzen A."/>
            <person name="Lombard V."/>
            <person name="Magnuson J."/>
            <person name="Maillard F."/>
            <person name="Morin E."/>
            <person name="Murat C."/>
            <person name="Nolan M."/>
            <person name="Ohm R."/>
            <person name="Pangilinan J."/>
            <person name="Pereira M."/>
            <person name="Perotto S."/>
            <person name="Peter M."/>
            <person name="Riley R."/>
            <person name="Sitrit Y."/>
            <person name="Stielow B."/>
            <person name="Szollosi G."/>
            <person name="Zifcakova L."/>
            <person name="Stursova M."/>
            <person name="Spatafora J.W."/>
            <person name="Tedersoo L."/>
            <person name="Vaario L.-M."/>
            <person name="Yamada A."/>
            <person name="Yan M."/>
            <person name="Wang P."/>
            <person name="Xu J."/>
            <person name="Bruns T."/>
            <person name="Baldrian P."/>
            <person name="Vilgalys R."/>
            <person name="Henrissat B."/>
            <person name="Grigoriev I.V."/>
            <person name="Hibbett D."/>
            <person name="Nagy L.G."/>
            <person name="Martin F.M."/>
        </authorList>
    </citation>
    <scope>NUCLEOTIDE SEQUENCE</scope>
    <source>
        <strain evidence="1">P2</strain>
    </source>
</reference>
<evidence type="ECO:0000313" key="1">
    <source>
        <dbReference type="EMBL" id="KAF9650552.1"/>
    </source>
</evidence>
<evidence type="ECO:0000313" key="2">
    <source>
        <dbReference type="Proteomes" id="UP000886501"/>
    </source>
</evidence>
<comment type="caution">
    <text evidence="1">The sequence shown here is derived from an EMBL/GenBank/DDBJ whole genome shotgun (WGS) entry which is preliminary data.</text>
</comment>
<dbReference type="Proteomes" id="UP000886501">
    <property type="component" value="Unassembled WGS sequence"/>
</dbReference>
<sequence>MDGDTVEIPSSQKFQCVFSLKTAREKTHIFEPTPPVETAQKTIGKYTVTSHCLGSGSFATVHLAFDRMNYRQVACKTIKTKKEREVNKVFKEVGILTGLDHPNINRVFDLEHDSTFLHIFLQLCTGGDLFSYIISHVKTSYRLCESEAKYIMFQTLIGVKYLHDKKISHRDLKPENILLCNPGPYPHIQIADFGLARPKAYQKTLNVCGTVSYLPPEGILAMDNHKLGYVGMPSDCWSAGVILYIMLAGYHPFDFSRGSSCKSWQPSANAAPSQKNVESQAYPASQNRFQSQWESASISEKGEGVVKKRIIDGHVDFRDRIWTEEVSEEARELVTMLLIYDYLERATVYGALRSMWIVRDEDALRDAYRKRISTVLF</sequence>
<gene>
    <name evidence="1" type="ORF">BDM02DRAFT_3112108</name>
</gene>
<reference evidence="1" key="2">
    <citation type="journal article" date="2020" name="Nat. Commun.">
        <title>Large-scale genome sequencing of mycorrhizal fungi provides insights into the early evolution of symbiotic traits.</title>
        <authorList>
            <person name="Miyauchi S."/>
            <person name="Kiss E."/>
            <person name="Kuo A."/>
            <person name="Drula E."/>
            <person name="Kohler A."/>
            <person name="Sanchez-Garcia M."/>
            <person name="Morin E."/>
            <person name="Andreopoulos B."/>
            <person name="Barry K.W."/>
            <person name="Bonito G."/>
            <person name="Buee M."/>
            <person name="Carver A."/>
            <person name="Chen C."/>
            <person name="Cichocki N."/>
            <person name="Clum A."/>
            <person name="Culley D."/>
            <person name="Crous P.W."/>
            <person name="Fauchery L."/>
            <person name="Girlanda M."/>
            <person name="Hayes R.D."/>
            <person name="Keri Z."/>
            <person name="LaButti K."/>
            <person name="Lipzen A."/>
            <person name="Lombard V."/>
            <person name="Magnuson J."/>
            <person name="Maillard F."/>
            <person name="Murat C."/>
            <person name="Nolan M."/>
            <person name="Ohm R.A."/>
            <person name="Pangilinan J."/>
            <person name="Pereira M.F."/>
            <person name="Perotto S."/>
            <person name="Peter M."/>
            <person name="Pfister S."/>
            <person name="Riley R."/>
            <person name="Sitrit Y."/>
            <person name="Stielow J.B."/>
            <person name="Szollosi G."/>
            <person name="Zifcakova L."/>
            <person name="Stursova M."/>
            <person name="Spatafora J.W."/>
            <person name="Tedersoo L."/>
            <person name="Vaario L.M."/>
            <person name="Yamada A."/>
            <person name="Yan M."/>
            <person name="Wang P."/>
            <person name="Xu J."/>
            <person name="Bruns T."/>
            <person name="Baldrian P."/>
            <person name="Vilgalys R."/>
            <person name="Dunand C."/>
            <person name="Henrissat B."/>
            <person name="Grigoriev I.V."/>
            <person name="Hibbett D."/>
            <person name="Nagy L.G."/>
            <person name="Martin F.M."/>
        </authorList>
    </citation>
    <scope>NUCLEOTIDE SEQUENCE</scope>
    <source>
        <strain evidence="1">P2</strain>
    </source>
</reference>
<dbReference type="EMBL" id="MU117984">
    <property type="protein sequence ID" value="KAF9650552.1"/>
    <property type="molecule type" value="Genomic_DNA"/>
</dbReference>
<proteinExistence type="predicted"/>
<organism evidence="1 2">
    <name type="scientific">Thelephora ganbajun</name>
    <name type="common">Ganba fungus</name>
    <dbReference type="NCBI Taxonomy" id="370292"/>
    <lineage>
        <taxon>Eukaryota</taxon>
        <taxon>Fungi</taxon>
        <taxon>Dikarya</taxon>
        <taxon>Basidiomycota</taxon>
        <taxon>Agaricomycotina</taxon>
        <taxon>Agaricomycetes</taxon>
        <taxon>Thelephorales</taxon>
        <taxon>Thelephoraceae</taxon>
        <taxon>Thelephora</taxon>
    </lineage>
</organism>
<protein>
    <submittedName>
        <fullName evidence="1">Kinase-like protein</fullName>
    </submittedName>
</protein>
<keyword evidence="2" id="KW-1185">Reference proteome</keyword>
<accession>A0ACB6ZLQ0</accession>